<evidence type="ECO:0000313" key="2">
    <source>
        <dbReference type="Proteomes" id="UP000766570"/>
    </source>
</evidence>
<accession>A0ABS4WJB4</accession>
<dbReference type="RefSeq" id="WP_209911045.1">
    <property type="nucleotide sequence ID" value="NZ_BAAAMI010000012.1"/>
</dbReference>
<dbReference type="EMBL" id="JAGIOE010000001">
    <property type="protein sequence ID" value="MBP2376276.1"/>
    <property type="molecule type" value="Genomic_DNA"/>
</dbReference>
<evidence type="ECO:0000313" key="1">
    <source>
        <dbReference type="EMBL" id="MBP2376276.1"/>
    </source>
</evidence>
<proteinExistence type="predicted"/>
<sequence length="69" mass="7400">MESHTYTLQYAGQDFTLTEADHKKLSKIYSSGLSISSVLYRFIPVGEDGEVAIAVGAGAQLVLRKGIPA</sequence>
<organism evidence="1 2">
    <name type="scientific">Paeniglutamicibacter psychrophenolicus</name>
    <dbReference type="NCBI Taxonomy" id="257454"/>
    <lineage>
        <taxon>Bacteria</taxon>
        <taxon>Bacillati</taxon>
        <taxon>Actinomycetota</taxon>
        <taxon>Actinomycetes</taxon>
        <taxon>Micrococcales</taxon>
        <taxon>Micrococcaceae</taxon>
        <taxon>Paeniglutamicibacter</taxon>
    </lineage>
</organism>
<dbReference type="Proteomes" id="UP000766570">
    <property type="component" value="Unassembled WGS sequence"/>
</dbReference>
<protein>
    <submittedName>
        <fullName evidence="1">Uncharacterized protein</fullName>
    </submittedName>
</protein>
<gene>
    <name evidence="1" type="ORF">JOF46_004188</name>
</gene>
<name>A0ABS4WJB4_9MICC</name>
<reference evidence="1 2" key="1">
    <citation type="submission" date="2021-03" db="EMBL/GenBank/DDBJ databases">
        <title>Sequencing the genomes of 1000 actinobacteria strains.</title>
        <authorList>
            <person name="Klenk H.-P."/>
        </authorList>
    </citation>
    <scope>NUCLEOTIDE SEQUENCE [LARGE SCALE GENOMIC DNA]</scope>
    <source>
        <strain evidence="1 2">DSM 15454</strain>
    </source>
</reference>
<keyword evidence="2" id="KW-1185">Reference proteome</keyword>
<comment type="caution">
    <text evidence="1">The sequence shown here is derived from an EMBL/GenBank/DDBJ whole genome shotgun (WGS) entry which is preliminary data.</text>
</comment>